<name>W2TH37_NECAM</name>
<reference evidence="2" key="1">
    <citation type="journal article" date="2014" name="Nat. Genet.">
        <title>Genome of the human hookworm Necator americanus.</title>
        <authorList>
            <person name="Tang Y.T."/>
            <person name="Gao X."/>
            <person name="Rosa B.A."/>
            <person name="Abubucker S."/>
            <person name="Hallsworth-Pepin K."/>
            <person name="Martin J."/>
            <person name="Tyagi R."/>
            <person name="Heizer E."/>
            <person name="Zhang X."/>
            <person name="Bhonagiri-Palsikar V."/>
            <person name="Minx P."/>
            <person name="Warren W.C."/>
            <person name="Wang Q."/>
            <person name="Zhan B."/>
            <person name="Hotez P.J."/>
            <person name="Sternberg P.W."/>
            <person name="Dougall A."/>
            <person name="Gaze S.T."/>
            <person name="Mulvenna J."/>
            <person name="Sotillo J."/>
            <person name="Ranganathan S."/>
            <person name="Rabelo E.M."/>
            <person name="Wilson R.K."/>
            <person name="Felgner P.L."/>
            <person name="Bethony J."/>
            <person name="Hawdon J.M."/>
            <person name="Gasser R.B."/>
            <person name="Loukas A."/>
            <person name="Mitreva M."/>
        </authorList>
    </citation>
    <scope>NUCLEOTIDE SEQUENCE [LARGE SCALE GENOMIC DNA]</scope>
</reference>
<dbReference type="EMBL" id="KI659148">
    <property type="protein sequence ID" value="ETN80312.1"/>
    <property type="molecule type" value="Genomic_DNA"/>
</dbReference>
<evidence type="ECO:0008006" key="3">
    <source>
        <dbReference type="Google" id="ProtNLM"/>
    </source>
</evidence>
<organism evidence="1 2">
    <name type="scientific">Necator americanus</name>
    <name type="common">Human hookworm</name>
    <dbReference type="NCBI Taxonomy" id="51031"/>
    <lineage>
        <taxon>Eukaryota</taxon>
        <taxon>Metazoa</taxon>
        <taxon>Ecdysozoa</taxon>
        <taxon>Nematoda</taxon>
        <taxon>Chromadorea</taxon>
        <taxon>Rhabditida</taxon>
        <taxon>Rhabditina</taxon>
        <taxon>Rhabditomorpha</taxon>
        <taxon>Strongyloidea</taxon>
        <taxon>Ancylostomatidae</taxon>
        <taxon>Bunostominae</taxon>
        <taxon>Necator</taxon>
    </lineage>
</organism>
<dbReference type="KEGG" id="nai:NECAME_02444"/>
<dbReference type="AlphaFoldDB" id="W2TH37"/>
<dbReference type="Proteomes" id="UP000053676">
    <property type="component" value="Unassembled WGS sequence"/>
</dbReference>
<keyword evidence="2" id="KW-1185">Reference proteome</keyword>
<sequence length="231" mass="25947">MIANQTRVSCDSEKDADWYDSPRRVYDTLSPGVSSSNVSSSPLQSTLSTTSLWVAGWSDANDRQLSQLFAFCDELIEVENVPVQGIANIPQLFYSLSTPGTPVNLLLRSIPLGVVYHLMKPITKSKEIGIRLHKNKNRIAAILPDSSADRRNIPVCMASPIRCGVSTAAVITEVNKRRLNPFSKNDQLFKRLDEIRDGSEFTIVLHPHDFIKQMKQQILCVQHYKSFLCQQ</sequence>
<dbReference type="OrthoDB" id="6126662at2759"/>
<dbReference type="OMA" id="MIANQTR"/>
<protein>
    <recommendedName>
        <fullName evidence="3">PDZ domain-containing protein</fullName>
    </recommendedName>
</protein>
<proteinExistence type="predicted"/>
<dbReference type="STRING" id="51031.W2TH37"/>
<evidence type="ECO:0000313" key="1">
    <source>
        <dbReference type="EMBL" id="ETN80312.1"/>
    </source>
</evidence>
<accession>W2TH37</accession>
<gene>
    <name evidence="1" type="ORF">NECAME_02444</name>
</gene>
<evidence type="ECO:0000313" key="2">
    <source>
        <dbReference type="Proteomes" id="UP000053676"/>
    </source>
</evidence>